<dbReference type="GO" id="GO:0000774">
    <property type="term" value="F:adenyl-nucleotide exchange factor activity"/>
    <property type="evidence" value="ECO:0007669"/>
    <property type="project" value="InterPro"/>
</dbReference>
<dbReference type="InterPro" id="IPR009012">
    <property type="entry name" value="GrpE_head"/>
</dbReference>
<evidence type="ECO:0000256" key="7">
    <source>
        <dbReference type="ARBA" id="ARBA00053401"/>
    </source>
</evidence>
<comment type="function">
    <text evidence="7 10 11">Participates actively in the response to hyperosmotic and heat shock by preventing the aggregation of stress-denatured proteins, in association with DnaK and GrpE. It is the nucleotide exchange factor for DnaK and may function as a thermosensor. Unfolded proteins bind initially to DnaJ; upon interaction with the DnaJ-bound protein, DnaK hydrolyzes its bound ATP, resulting in the formation of a stable complex. GrpE releases ADP from DnaK; ATP binding to DnaK triggers the release of the substrate protein, thus completing the reaction cycle. Several rounds of ATP-dependent interactions between DnaJ, DnaK and GrpE are required for fully efficient folding.</text>
</comment>
<feature type="region of interest" description="Disordered" evidence="14">
    <location>
        <begin position="1"/>
        <end position="20"/>
    </location>
</feature>
<gene>
    <name evidence="10" type="primary">grpE</name>
    <name evidence="15" type="ORF">SAMN04488503_1327</name>
</gene>
<feature type="coiled-coil region" evidence="13">
    <location>
        <begin position="44"/>
        <end position="78"/>
    </location>
</feature>
<proteinExistence type="inferred from homology"/>
<dbReference type="PRINTS" id="PR00773">
    <property type="entry name" value="GRPEPROTEIN"/>
</dbReference>
<evidence type="ECO:0000256" key="6">
    <source>
        <dbReference type="ARBA" id="ARBA00023186"/>
    </source>
</evidence>
<evidence type="ECO:0000256" key="2">
    <source>
        <dbReference type="ARBA" id="ARBA00009054"/>
    </source>
</evidence>
<dbReference type="InterPro" id="IPR000740">
    <property type="entry name" value="GrpE"/>
</dbReference>
<sequence length="186" mass="20180">MSKNRTPDDEPQEAAEAQAPKIDLSEEELVALCKAHVCAKCAVMAEAEDVKLRALADNENFKRRIQRETDEVRRYATESVLADLLPVLDNLALAIEHAGSDPACKNLVMGVEMTRKIFLDTLKKHGLECVGACGEAFDPGVHEAIGTVCQPDKEEGCVAQVAQAGYVLKGRVIRPAKVLVNKGQEA</sequence>
<dbReference type="CDD" id="cd00446">
    <property type="entry name" value="GrpE"/>
    <property type="match status" value="1"/>
</dbReference>
<dbReference type="RefSeq" id="WP_089272959.1">
    <property type="nucleotide sequence ID" value="NZ_FZOC01000002.1"/>
</dbReference>
<evidence type="ECO:0000256" key="12">
    <source>
        <dbReference type="RuleBase" id="RU004478"/>
    </source>
</evidence>
<dbReference type="Proteomes" id="UP000198324">
    <property type="component" value="Unassembled WGS sequence"/>
</dbReference>
<dbReference type="AlphaFoldDB" id="A0A238Z7R2"/>
<dbReference type="GO" id="GO:0051082">
    <property type="term" value="F:unfolded protein binding"/>
    <property type="evidence" value="ECO:0007669"/>
    <property type="project" value="TreeGrafter"/>
</dbReference>
<evidence type="ECO:0000256" key="13">
    <source>
        <dbReference type="SAM" id="Coils"/>
    </source>
</evidence>
<dbReference type="GO" id="GO:0051087">
    <property type="term" value="F:protein-folding chaperone binding"/>
    <property type="evidence" value="ECO:0007669"/>
    <property type="project" value="InterPro"/>
</dbReference>
<reference evidence="15 16" key="1">
    <citation type="submission" date="2017-06" db="EMBL/GenBank/DDBJ databases">
        <authorList>
            <person name="Kim H.J."/>
            <person name="Triplett B.A."/>
        </authorList>
    </citation>
    <scope>NUCLEOTIDE SEQUENCE [LARGE SCALE GENOMIC DNA]</scope>
    <source>
        <strain evidence="15 16">DSM 13116</strain>
    </source>
</reference>
<comment type="subunit">
    <text evidence="3 10">Homodimer.</text>
</comment>
<dbReference type="GO" id="GO:0006457">
    <property type="term" value="P:protein folding"/>
    <property type="evidence" value="ECO:0007669"/>
    <property type="project" value="InterPro"/>
</dbReference>
<comment type="subcellular location">
    <subcellularLocation>
        <location evidence="1 10">Cytoplasm</location>
    </subcellularLocation>
</comment>
<dbReference type="FunFam" id="2.30.22.10:FF:000001">
    <property type="entry name" value="Protein GrpE"/>
    <property type="match status" value="1"/>
</dbReference>
<dbReference type="HAMAP" id="MF_01151">
    <property type="entry name" value="GrpE"/>
    <property type="match status" value="1"/>
</dbReference>
<keyword evidence="16" id="KW-1185">Reference proteome</keyword>
<keyword evidence="4 10" id="KW-0963">Cytoplasm</keyword>
<dbReference type="Pfam" id="PF01025">
    <property type="entry name" value="GrpE"/>
    <property type="match status" value="1"/>
</dbReference>
<dbReference type="Gene3D" id="3.90.20.20">
    <property type="match status" value="1"/>
</dbReference>
<dbReference type="Gene3D" id="2.30.22.10">
    <property type="entry name" value="Head domain of nucleotide exchange factor GrpE"/>
    <property type="match status" value="1"/>
</dbReference>
<organism evidence="15 16">
    <name type="scientific">Humidesulfovibrio mexicanus</name>
    <dbReference type="NCBI Taxonomy" id="147047"/>
    <lineage>
        <taxon>Bacteria</taxon>
        <taxon>Pseudomonadati</taxon>
        <taxon>Thermodesulfobacteriota</taxon>
        <taxon>Desulfovibrionia</taxon>
        <taxon>Desulfovibrionales</taxon>
        <taxon>Desulfovibrionaceae</taxon>
        <taxon>Humidesulfovibrio</taxon>
    </lineage>
</organism>
<evidence type="ECO:0000256" key="10">
    <source>
        <dbReference type="HAMAP-Rule" id="MF_01151"/>
    </source>
</evidence>
<evidence type="ECO:0000256" key="9">
    <source>
        <dbReference type="ARBA" id="ARBA00076414"/>
    </source>
</evidence>
<keyword evidence="6 10" id="KW-0143">Chaperone</keyword>
<keyword evidence="13" id="KW-0175">Coiled coil</keyword>
<name>A0A238Z7R2_9BACT</name>
<evidence type="ECO:0000256" key="8">
    <source>
        <dbReference type="ARBA" id="ARBA00072274"/>
    </source>
</evidence>
<dbReference type="PANTHER" id="PTHR21237">
    <property type="entry name" value="GRPE PROTEIN"/>
    <property type="match status" value="1"/>
</dbReference>
<accession>A0A238Z7R2</accession>
<dbReference type="PROSITE" id="PS01071">
    <property type="entry name" value="GRPE"/>
    <property type="match status" value="1"/>
</dbReference>
<dbReference type="GO" id="GO:0042803">
    <property type="term" value="F:protein homodimerization activity"/>
    <property type="evidence" value="ECO:0007669"/>
    <property type="project" value="InterPro"/>
</dbReference>
<evidence type="ECO:0000256" key="3">
    <source>
        <dbReference type="ARBA" id="ARBA00011738"/>
    </source>
</evidence>
<protein>
    <recommendedName>
        <fullName evidence="8 10">Protein GrpE</fullName>
    </recommendedName>
    <alternativeName>
        <fullName evidence="9 10">HSP-70 cofactor</fullName>
    </alternativeName>
</protein>
<comment type="similarity">
    <text evidence="2 10 12">Belongs to the GrpE family.</text>
</comment>
<dbReference type="EMBL" id="FZOC01000002">
    <property type="protein sequence ID" value="SNR79486.1"/>
    <property type="molecule type" value="Genomic_DNA"/>
</dbReference>
<dbReference type="OrthoDB" id="9789811at2"/>
<evidence type="ECO:0000256" key="1">
    <source>
        <dbReference type="ARBA" id="ARBA00004496"/>
    </source>
</evidence>
<dbReference type="InterPro" id="IPR013805">
    <property type="entry name" value="GrpE_CC"/>
</dbReference>
<evidence type="ECO:0000313" key="16">
    <source>
        <dbReference type="Proteomes" id="UP000198324"/>
    </source>
</evidence>
<evidence type="ECO:0000256" key="5">
    <source>
        <dbReference type="ARBA" id="ARBA00023016"/>
    </source>
</evidence>
<dbReference type="SUPFAM" id="SSF51064">
    <property type="entry name" value="Head domain of nucleotide exchange factor GrpE"/>
    <property type="match status" value="1"/>
</dbReference>
<evidence type="ECO:0000256" key="4">
    <source>
        <dbReference type="ARBA" id="ARBA00022490"/>
    </source>
</evidence>
<dbReference type="PANTHER" id="PTHR21237:SF23">
    <property type="entry name" value="GRPE PROTEIN HOMOLOG, MITOCHONDRIAL"/>
    <property type="match status" value="1"/>
</dbReference>
<evidence type="ECO:0000256" key="14">
    <source>
        <dbReference type="SAM" id="MobiDB-lite"/>
    </source>
</evidence>
<evidence type="ECO:0000313" key="15">
    <source>
        <dbReference type="EMBL" id="SNR79486.1"/>
    </source>
</evidence>
<dbReference type="SUPFAM" id="SSF58014">
    <property type="entry name" value="Coiled-coil domain of nucleotide exchange factor GrpE"/>
    <property type="match status" value="1"/>
</dbReference>
<keyword evidence="5 10" id="KW-0346">Stress response</keyword>
<evidence type="ECO:0000256" key="11">
    <source>
        <dbReference type="RuleBase" id="RU000639"/>
    </source>
</evidence>
<dbReference type="GO" id="GO:0005829">
    <property type="term" value="C:cytosol"/>
    <property type="evidence" value="ECO:0007669"/>
    <property type="project" value="TreeGrafter"/>
</dbReference>
<dbReference type="NCBIfam" id="NF010738">
    <property type="entry name" value="PRK14140.1"/>
    <property type="match status" value="1"/>
</dbReference>